<evidence type="ECO:0000313" key="5">
    <source>
        <dbReference type="EMBL" id="OIV38020.1"/>
    </source>
</evidence>
<keyword evidence="6" id="KW-1185">Reference proteome</keyword>
<sequence>MRSTMQDVPLSLRRILEHGSTVHAEARVTTWRPDSGGPRTQTFAETGANAARLAHGLAAGLGVRPGEPVATLMFNNTEHLECYLAIPAMGAVLHTLNLRLPADQLVWIVNHVADRVVVADAATAPLLAGILPQLKTVEHVVVVADAVPEPLTAAAAAIAAGETGPTLEGIRSAAPHLHTYASLTDGQRIDYPWPDVDERDAAAICYSSGTTGLPRGVVYSHRSVYLHSLQCMAVESLALSWNDTALPVVPMFHVNAWGVPHAAFLAGTSLLMPDRHLQAVPLAEMITAERPTFAAAVPTIWAGLLAELDAHGAERGYDVSSLRTVVIGGSACPEGLMTGFQRYGAHVVHAWGMTETSPLGAVNRPPSRPLPDVDPELYRSSQGRVPGSVQARIVGPDGEVLPHDGASAGELEVRGPWITGAYYEGAHGVPETAADDRFDDGWLRTGDVGTLTPDGYLTLTDRAKDVIKSGGEWISSVALENRLMGHPEVAEAAVIAVPDEKWGERPLAAVVPAGEAVDFAGLRAYLAEGVARWQVPEWWTEIDEVPKTSVGKFDKKVLRGRYAHGELDVREIRE</sequence>
<gene>
    <name evidence="5" type="ORF">BIV57_08065</name>
</gene>
<evidence type="ECO:0000259" key="4">
    <source>
        <dbReference type="Pfam" id="PF13193"/>
    </source>
</evidence>
<dbReference type="PANTHER" id="PTHR43767:SF11">
    <property type="entry name" value="MEDIUM-CHAIN-FATTY-ACID--COA LIGASE"/>
    <property type="match status" value="1"/>
</dbReference>
<dbReference type="PANTHER" id="PTHR43767">
    <property type="entry name" value="LONG-CHAIN-FATTY-ACID--COA LIGASE"/>
    <property type="match status" value="1"/>
</dbReference>
<dbReference type="InterPro" id="IPR045851">
    <property type="entry name" value="AMP-bd_C_sf"/>
</dbReference>
<evidence type="ECO:0000256" key="1">
    <source>
        <dbReference type="ARBA" id="ARBA00006432"/>
    </source>
</evidence>
<dbReference type="OrthoDB" id="9803968at2"/>
<dbReference type="InterPro" id="IPR025110">
    <property type="entry name" value="AMP-bd_C"/>
</dbReference>
<dbReference type="NCBIfam" id="NF004837">
    <property type="entry name" value="PRK06187.1"/>
    <property type="match status" value="1"/>
</dbReference>
<dbReference type="Proteomes" id="UP000243342">
    <property type="component" value="Unassembled WGS sequence"/>
</dbReference>
<comment type="similarity">
    <text evidence="1">Belongs to the ATP-dependent AMP-binding enzyme family.</text>
</comment>
<dbReference type="Pfam" id="PF13193">
    <property type="entry name" value="AMP-binding_C"/>
    <property type="match status" value="1"/>
</dbReference>
<dbReference type="FunFam" id="3.30.300.30:FF:000008">
    <property type="entry name" value="2,3-dihydroxybenzoate-AMP ligase"/>
    <property type="match status" value="1"/>
</dbReference>
<dbReference type="InterPro" id="IPR000873">
    <property type="entry name" value="AMP-dep_synth/lig_dom"/>
</dbReference>
<feature type="domain" description="AMP-binding enzyme C-terminal" evidence="4">
    <location>
        <begin position="479"/>
        <end position="552"/>
    </location>
</feature>
<evidence type="ECO:0000256" key="2">
    <source>
        <dbReference type="ARBA" id="ARBA00022598"/>
    </source>
</evidence>
<reference evidence="5 6" key="1">
    <citation type="submission" date="2016-10" db="EMBL/GenBank/DDBJ databases">
        <title>Genome sequence of Streptomyces gilvigriseus MUSC 26.</title>
        <authorList>
            <person name="Lee L.-H."/>
            <person name="Ser H.-L."/>
        </authorList>
    </citation>
    <scope>NUCLEOTIDE SEQUENCE [LARGE SCALE GENOMIC DNA]</scope>
    <source>
        <strain evidence="5 6">MUSC 26</strain>
    </source>
</reference>
<keyword evidence="2 5" id="KW-0436">Ligase</keyword>
<dbReference type="InterPro" id="IPR050237">
    <property type="entry name" value="ATP-dep_AMP-bd_enzyme"/>
</dbReference>
<dbReference type="InterPro" id="IPR042099">
    <property type="entry name" value="ANL_N_sf"/>
</dbReference>
<name>A0A1J7C912_9ACTN</name>
<dbReference type="AlphaFoldDB" id="A0A1J7C912"/>
<organism evidence="5 6">
    <name type="scientific">Mangrovactinospora gilvigrisea</name>
    <dbReference type="NCBI Taxonomy" id="1428644"/>
    <lineage>
        <taxon>Bacteria</taxon>
        <taxon>Bacillati</taxon>
        <taxon>Actinomycetota</taxon>
        <taxon>Actinomycetes</taxon>
        <taxon>Kitasatosporales</taxon>
        <taxon>Streptomycetaceae</taxon>
        <taxon>Mangrovactinospora</taxon>
    </lineage>
</organism>
<proteinExistence type="inferred from homology"/>
<dbReference type="InterPro" id="IPR020845">
    <property type="entry name" value="AMP-binding_CS"/>
</dbReference>
<comment type="caution">
    <text evidence="5">The sequence shown here is derived from an EMBL/GenBank/DDBJ whole genome shotgun (WGS) entry which is preliminary data.</text>
</comment>
<dbReference type="Gene3D" id="3.40.50.12780">
    <property type="entry name" value="N-terminal domain of ligase-like"/>
    <property type="match status" value="1"/>
</dbReference>
<dbReference type="Gene3D" id="3.30.300.30">
    <property type="match status" value="1"/>
</dbReference>
<dbReference type="Pfam" id="PF00501">
    <property type="entry name" value="AMP-binding"/>
    <property type="match status" value="1"/>
</dbReference>
<dbReference type="PROSITE" id="PS00455">
    <property type="entry name" value="AMP_BINDING"/>
    <property type="match status" value="1"/>
</dbReference>
<dbReference type="STRING" id="1428644.BIV57_08065"/>
<evidence type="ECO:0000259" key="3">
    <source>
        <dbReference type="Pfam" id="PF00501"/>
    </source>
</evidence>
<evidence type="ECO:0000313" key="6">
    <source>
        <dbReference type="Proteomes" id="UP000243342"/>
    </source>
</evidence>
<dbReference type="GO" id="GO:0016877">
    <property type="term" value="F:ligase activity, forming carbon-sulfur bonds"/>
    <property type="evidence" value="ECO:0007669"/>
    <property type="project" value="UniProtKB-ARBA"/>
</dbReference>
<accession>A0A1J7C912</accession>
<feature type="domain" description="AMP-dependent synthetase/ligase" evidence="3">
    <location>
        <begin position="24"/>
        <end position="423"/>
    </location>
</feature>
<dbReference type="EMBL" id="MLCF01000035">
    <property type="protein sequence ID" value="OIV38020.1"/>
    <property type="molecule type" value="Genomic_DNA"/>
</dbReference>
<dbReference type="RefSeq" id="WP_071656027.1">
    <property type="nucleotide sequence ID" value="NZ_MLCF01000035.1"/>
</dbReference>
<dbReference type="CDD" id="cd12119">
    <property type="entry name" value="ttLC_FACS_AlkK_like"/>
    <property type="match status" value="1"/>
</dbReference>
<dbReference type="SUPFAM" id="SSF56801">
    <property type="entry name" value="Acetyl-CoA synthetase-like"/>
    <property type="match status" value="1"/>
</dbReference>
<protein>
    <submittedName>
        <fullName evidence="5">Long-chain fatty acid--CoA ligase</fullName>
    </submittedName>
</protein>